<accession>A0A0P9EKB4</accession>
<sequence length="181" mass="19472">MQEILAAVSEWLLPLLIAGIMITGFAKRIPIYNTFVDGAKSGFGTAIRLIPHLIAMMVAVSVFRASGAMGYLIQWLEPVLHFLHIPPEVAPMGLLRPISGMGSLALMTDIFKTHGPDSWLGQLASTMQAASDTTLYVVTVYFGSVGIRKMRYALKVGLLADLASVIGSVLAVYILLGPMPK</sequence>
<dbReference type="STRING" id="471514.AN477_12040"/>
<keyword evidence="1" id="KW-0812">Transmembrane</keyword>
<dbReference type="InterPro" id="IPR052549">
    <property type="entry name" value="SpmB"/>
</dbReference>
<proteinExistence type="predicted"/>
<dbReference type="PANTHER" id="PTHR35793">
    <property type="entry name" value="INNER MEMBRANE PROTEIN YJIG"/>
    <property type="match status" value="1"/>
</dbReference>
<keyword evidence="1" id="KW-0472">Membrane</keyword>
<comment type="caution">
    <text evidence="3">The sequence shown here is derived from an EMBL/GenBank/DDBJ whole genome shotgun (WGS) entry which is preliminary data.</text>
</comment>
<evidence type="ECO:0000313" key="4">
    <source>
        <dbReference type="Proteomes" id="UP000050482"/>
    </source>
</evidence>
<dbReference type="PATRIC" id="fig|471514.4.peg.790"/>
<evidence type="ECO:0000256" key="1">
    <source>
        <dbReference type="SAM" id="Phobius"/>
    </source>
</evidence>
<dbReference type="PANTHER" id="PTHR35793:SF2">
    <property type="entry name" value="INNER MEMBRANE PROTEIN YJIG"/>
    <property type="match status" value="1"/>
</dbReference>
<name>A0A0P9EKB4_9BACL</name>
<feature type="transmembrane region" description="Helical" evidence="1">
    <location>
        <begin position="12"/>
        <end position="29"/>
    </location>
</feature>
<organism evidence="3 4">
    <name type="scientific">Alicyclobacillus ferrooxydans</name>
    <dbReference type="NCBI Taxonomy" id="471514"/>
    <lineage>
        <taxon>Bacteria</taxon>
        <taxon>Bacillati</taxon>
        <taxon>Bacillota</taxon>
        <taxon>Bacilli</taxon>
        <taxon>Bacillales</taxon>
        <taxon>Alicyclobacillaceae</taxon>
        <taxon>Alicyclobacillus</taxon>
    </lineage>
</organism>
<evidence type="ECO:0000313" key="3">
    <source>
        <dbReference type="EMBL" id="KPV43534.1"/>
    </source>
</evidence>
<gene>
    <name evidence="3" type="ORF">AN477_12040</name>
</gene>
<dbReference type="OrthoDB" id="9805623at2"/>
<protein>
    <submittedName>
        <fullName evidence="3">Spore maturation protein</fullName>
    </submittedName>
</protein>
<dbReference type="GO" id="GO:0005886">
    <property type="term" value="C:plasma membrane"/>
    <property type="evidence" value="ECO:0007669"/>
    <property type="project" value="TreeGrafter"/>
</dbReference>
<feature type="transmembrane region" description="Helical" evidence="1">
    <location>
        <begin position="156"/>
        <end position="176"/>
    </location>
</feature>
<feature type="domain" description="Nucleoside transporter/FeoB GTPase Gate" evidence="2">
    <location>
        <begin position="47"/>
        <end position="147"/>
    </location>
</feature>
<reference evidence="3 4" key="1">
    <citation type="submission" date="2015-09" db="EMBL/GenBank/DDBJ databases">
        <title>Draft genome sequence of Alicyclobacillus ferrooxydans DSM 22381.</title>
        <authorList>
            <person name="Hemp J."/>
        </authorList>
    </citation>
    <scope>NUCLEOTIDE SEQUENCE [LARGE SCALE GENOMIC DNA]</scope>
    <source>
        <strain evidence="3 4">TC-34</strain>
    </source>
</reference>
<dbReference type="RefSeq" id="WP_054969403.1">
    <property type="nucleotide sequence ID" value="NZ_LJCO01000048.1"/>
</dbReference>
<dbReference type="Proteomes" id="UP000050482">
    <property type="component" value="Unassembled WGS sequence"/>
</dbReference>
<keyword evidence="1" id="KW-1133">Transmembrane helix</keyword>
<keyword evidence="4" id="KW-1185">Reference proteome</keyword>
<dbReference type="Pfam" id="PF07670">
    <property type="entry name" value="Gate"/>
    <property type="match status" value="1"/>
</dbReference>
<dbReference type="AlphaFoldDB" id="A0A0P9EKB4"/>
<dbReference type="InterPro" id="IPR011642">
    <property type="entry name" value="Gate_dom"/>
</dbReference>
<feature type="transmembrane region" description="Helical" evidence="1">
    <location>
        <begin position="49"/>
        <end position="73"/>
    </location>
</feature>
<dbReference type="EMBL" id="LJCO01000048">
    <property type="protein sequence ID" value="KPV43534.1"/>
    <property type="molecule type" value="Genomic_DNA"/>
</dbReference>
<evidence type="ECO:0000259" key="2">
    <source>
        <dbReference type="Pfam" id="PF07670"/>
    </source>
</evidence>